<keyword evidence="1" id="KW-1133">Transmembrane helix</keyword>
<gene>
    <name evidence="2" type="ORF">LANO_0A00100G</name>
</gene>
<name>A0A1G4ILA2_9SACH</name>
<evidence type="ECO:0000256" key="1">
    <source>
        <dbReference type="SAM" id="Phobius"/>
    </source>
</evidence>
<keyword evidence="1" id="KW-0812">Transmembrane</keyword>
<evidence type="ECO:0000313" key="2">
    <source>
        <dbReference type="EMBL" id="SCU77337.1"/>
    </source>
</evidence>
<organism evidence="2 3">
    <name type="scientific">Lachancea nothofagi CBS 11611</name>
    <dbReference type="NCBI Taxonomy" id="1266666"/>
    <lineage>
        <taxon>Eukaryota</taxon>
        <taxon>Fungi</taxon>
        <taxon>Dikarya</taxon>
        <taxon>Ascomycota</taxon>
        <taxon>Saccharomycotina</taxon>
        <taxon>Saccharomycetes</taxon>
        <taxon>Saccharomycetales</taxon>
        <taxon>Saccharomycetaceae</taxon>
        <taxon>Lachancea</taxon>
    </lineage>
</organism>
<accession>A0A1G4ILA2</accession>
<reference evidence="3" key="1">
    <citation type="submission" date="2016-03" db="EMBL/GenBank/DDBJ databases">
        <authorList>
            <person name="Devillers Hugo."/>
        </authorList>
    </citation>
    <scope>NUCLEOTIDE SEQUENCE [LARGE SCALE GENOMIC DNA]</scope>
</reference>
<evidence type="ECO:0000313" key="3">
    <source>
        <dbReference type="Proteomes" id="UP000189911"/>
    </source>
</evidence>
<feature type="transmembrane region" description="Helical" evidence="1">
    <location>
        <begin position="96"/>
        <end position="118"/>
    </location>
</feature>
<feature type="transmembrane region" description="Helical" evidence="1">
    <location>
        <begin position="124"/>
        <end position="149"/>
    </location>
</feature>
<proteinExistence type="predicted"/>
<dbReference type="InterPro" id="IPR001142">
    <property type="entry name" value="DUP/COS"/>
</dbReference>
<dbReference type="Pfam" id="PF00674">
    <property type="entry name" value="DUP"/>
    <property type="match status" value="1"/>
</dbReference>
<dbReference type="EMBL" id="LT598449">
    <property type="protein sequence ID" value="SCU77337.1"/>
    <property type="molecule type" value="Genomic_DNA"/>
</dbReference>
<protein>
    <submittedName>
        <fullName evidence="2">LANO_0A00100g1_1</fullName>
    </submittedName>
</protein>
<dbReference type="Proteomes" id="UP000189911">
    <property type="component" value="Chromosome A"/>
</dbReference>
<keyword evidence="3" id="KW-1185">Reference proteome</keyword>
<sequence>MSSVSNSKLIVVIHQLRRNFLRNLRVSYFRTFKKGTANCIKISTPNVIRARPHKKMELKEIEEHLIGASHASDQHLRLPRDIFPNKFQYEIIRHRAVLLLLSSELVLCSFLFYMGLQANEGAKLVISVFVVFGGSVATFITCTMTYYAALDRPKTAANRLALVKFIADLKPGIDMREWDVIAARMNLSMHRSSSLVSPYFFYDGESCYSYFRSCCLVPFLAFKSANDAKENKVPLSEYQRMLDHAIRIYERANEDWQQVVNGNSSLET</sequence>
<keyword evidence="1" id="KW-0472">Membrane</keyword>
<dbReference type="AlphaFoldDB" id="A0A1G4ILA2"/>